<sequence>MLIRLSGYQGAASVHTRGLHHLSVGLTSLGLNPEITDNVTTTGLAAKALFDTVEREDAHICYMASGYLTARVPALAVLDLPMAAPDRLRAYEALDGSAGRILTDHIEQATDFHVLGFWDNGVRHISNRARPIRSVSDCSGLVIRTLDNTLYQDALRAFGFQPIVTDVRDLVDAVASGKVDAQENPIANTLSFGLHKHHRHLSLTGHIAGVALLLCRSAWFHALPAEIAAGIEAATARSTQAQRAWAIEEDRIGLEQFRASGVEVVEQGDLDLGSFKSAAMPVLKEALSRLDPELVKAYFGDMHPLVVG</sequence>
<protein>
    <recommendedName>
        <fullName evidence="6">C4-dicarboxylate ABC transporter substrate-binding protein</fullName>
    </recommendedName>
</protein>
<dbReference type="InterPro" id="IPR018389">
    <property type="entry name" value="DctP_fam"/>
</dbReference>
<dbReference type="InterPro" id="IPR038404">
    <property type="entry name" value="TRAP_DctP_sf"/>
</dbReference>
<dbReference type="GO" id="GO:0055085">
    <property type="term" value="P:transmembrane transport"/>
    <property type="evidence" value="ECO:0007669"/>
    <property type="project" value="InterPro"/>
</dbReference>
<dbReference type="NCBIfam" id="NF037995">
    <property type="entry name" value="TRAP_S1"/>
    <property type="match status" value="1"/>
</dbReference>
<evidence type="ECO:0000313" key="4">
    <source>
        <dbReference type="EMBL" id="GEO14325.1"/>
    </source>
</evidence>
<dbReference type="PANTHER" id="PTHR33376">
    <property type="match status" value="1"/>
</dbReference>
<evidence type="ECO:0008006" key="6">
    <source>
        <dbReference type="Google" id="ProtNLM"/>
    </source>
</evidence>
<accession>A0A512BQZ8</accession>
<gene>
    <name evidence="4" type="ORF">MAE02_20210</name>
</gene>
<dbReference type="Gene3D" id="3.40.190.170">
    <property type="entry name" value="Bacterial extracellular solute-binding protein, family 7"/>
    <property type="match status" value="1"/>
</dbReference>
<comment type="similarity">
    <text evidence="1">Belongs to the bacterial solute-binding protein 7 family.</text>
</comment>
<dbReference type="EMBL" id="BJYU01000021">
    <property type="protein sequence ID" value="GEO14325.1"/>
    <property type="molecule type" value="Genomic_DNA"/>
</dbReference>
<dbReference type="Proteomes" id="UP000321085">
    <property type="component" value="Unassembled WGS sequence"/>
</dbReference>
<keyword evidence="3" id="KW-0732">Signal</keyword>
<dbReference type="AlphaFoldDB" id="A0A512BQZ8"/>
<dbReference type="SUPFAM" id="SSF53850">
    <property type="entry name" value="Periplasmic binding protein-like II"/>
    <property type="match status" value="1"/>
</dbReference>
<dbReference type="Pfam" id="PF03480">
    <property type="entry name" value="DctP"/>
    <property type="match status" value="1"/>
</dbReference>
<dbReference type="PANTHER" id="PTHR33376:SF7">
    <property type="entry name" value="C4-DICARBOXYLATE-BINDING PROTEIN DCTB"/>
    <property type="match status" value="1"/>
</dbReference>
<evidence type="ECO:0000256" key="1">
    <source>
        <dbReference type="ARBA" id="ARBA00009023"/>
    </source>
</evidence>
<comment type="caution">
    <text evidence="4">The sequence shown here is derived from an EMBL/GenBank/DDBJ whole genome shotgun (WGS) entry which is preliminary data.</text>
</comment>
<keyword evidence="5" id="KW-1185">Reference proteome</keyword>
<dbReference type="OrthoDB" id="8016675at2"/>
<evidence type="ECO:0000313" key="5">
    <source>
        <dbReference type="Proteomes" id="UP000321085"/>
    </source>
</evidence>
<dbReference type="RefSeq" id="WP_114185844.1">
    <property type="nucleotide sequence ID" value="NZ_BJYU01000021.1"/>
</dbReference>
<keyword evidence="2" id="KW-0813">Transport</keyword>
<evidence type="ECO:0000256" key="2">
    <source>
        <dbReference type="ARBA" id="ARBA00022448"/>
    </source>
</evidence>
<evidence type="ECO:0000256" key="3">
    <source>
        <dbReference type="ARBA" id="ARBA00022729"/>
    </source>
</evidence>
<organism evidence="4 5">
    <name type="scientific">Microvirga aerophila</name>
    <dbReference type="NCBI Taxonomy" id="670291"/>
    <lineage>
        <taxon>Bacteria</taxon>
        <taxon>Pseudomonadati</taxon>
        <taxon>Pseudomonadota</taxon>
        <taxon>Alphaproteobacteria</taxon>
        <taxon>Hyphomicrobiales</taxon>
        <taxon>Methylobacteriaceae</taxon>
        <taxon>Microvirga</taxon>
    </lineage>
</organism>
<reference evidence="4 5" key="1">
    <citation type="submission" date="2019-07" db="EMBL/GenBank/DDBJ databases">
        <title>Whole genome shotgun sequence of Microvirga aerophila NBRC 106136.</title>
        <authorList>
            <person name="Hosoyama A."/>
            <person name="Uohara A."/>
            <person name="Ohji S."/>
            <person name="Ichikawa N."/>
        </authorList>
    </citation>
    <scope>NUCLEOTIDE SEQUENCE [LARGE SCALE GENOMIC DNA]</scope>
    <source>
        <strain evidence="4 5">NBRC 106136</strain>
    </source>
</reference>
<name>A0A512BQZ8_9HYPH</name>
<proteinExistence type="inferred from homology"/>